<dbReference type="Proteomes" id="UP000182841">
    <property type="component" value="Unassembled WGS sequence"/>
</dbReference>
<feature type="transmembrane region" description="Helical" evidence="2">
    <location>
        <begin position="230"/>
        <end position="253"/>
    </location>
</feature>
<feature type="compositionally biased region" description="Basic and acidic residues" evidence="1">
    <location>
        <begin position="136"/>
        <end position="149"/>
    </location>
</feature>
<evidence type="ECO:0000313" key="4">
    <source>
        <dbReference type="Proteomes" id="UP000182841"/>
    </source>
</evidence>
<organism evidence="3 4">
    <name type="scientific">Streptomyces qinglanensis</name>
    <dbReference type="NCBI Taxonomy" id="943816"/>
    <lineage>
        <taxon>Bacteria</taxon>
        <taxon>Bacillati</taxon>
        <taxon>Actinomycetota</taxon>
        <taxon>Actinomycetes</taxon>
        <taxon>Kitasatosporales</taxon>
        <taxon>Streptomycetaceae</taxon>
        <taxon>Streptomyces</taxon>
    </lineage>
</organism>
<feature type="transmembrane region" description="Helical" evidence="2">
    <location>
        <begin position="320"/>
        <end position="353"/>
    </location>
</feature>
<feature type="transmembrane region" description="Helical" evidence="2">
    <location>
        <begin position="179"/>
        <end position="200"/>
    </location>
</feature>
<dbReference type="EMBL" id="FOGO01000003">
    <property type="protein sequence ID" value="SER64367.1"/>
    <property type="molecule type" value="Genomic_DNA"/>
</dbReference>
<dbReference type="AlphaFoldDB" id="A0A1H9QVE6"/>
<gene>
    <name evidence="3" type="ORF">SAMN05421870_103135</name>
</gene>
<feature type="transmembrane region" description="Helical" evidence="2">
    <location>
        <begin position="52"/>
        <end position="76"/>
    </location>
</feature>
<feature type="transmembrane region" description="Helical" evidence="2">
    <location>
        <begin position="106"/>
        <end position="128"/>
    </location>
</feature>
<evidence type="ECO:0000256" key="1">
    <source>
        <dbReference type="SAM" id="MobiDB-lite"/>
    </source>
</evidence>
<keyword evidence="2" id="KW-1133">Transmembrane helix</keyword>
<keyword evidence="4" id="KW-1185">Reference proteome</keyword>
<keyword evidence="2" id="KW-0812">Transmembrane</keyword>
<evidence type="ECO:0000313" key="3">
    <source>
        <dbReference type="EMBL" id="SER64367.1"/>
    </source>
</evidence>
<protein>
    <submittedName>
        <fullName evidence="3">Uncharacterized protein</fullName>
    </submittedName>
</protein>
<feature type="transmembrane region" description="Helical" evidence="2">
    <location>
        <begin position="274"/>
        <end position="300"/>
    </location>
</feature>
<feature type="region of interest" description="Disordered" evidence="1">
    <location>
        <begin position="136"/>
        <end position="165"/>
    </location>
</feature>
<feature type="compositionally biased region" description="Polar residues" evidence="1">
    <location>
        <begin position="1"/>
        <end position="10"/>
    </location>
</feature>
<feature type="region of interest" description="Disordered" evidence="1">
    <location>
        <begin position="1"/>
        <end position="28"/>
    </location>
</feature>
<reference evidence="4" key="1">
    <citation type="submission" date="2016-10" db="EMBL/GenBank/DDBJ databases">
        <authorList>
            <person name="Varghese N."/>
            <person name="Submissions S."/>
        </authorList>
    </citation>
    <scope>NUCLEOTIDE SEQUENCE [LARGE SCALE GENOMIC DNA]</scope>
    <source>
        <strain evidence="4">CGMCC 4.6825</strain>
    </source>
</reference>
<keyword evidence="2" id="KW-0472">Membrane</keyword>
<evidence type="ECO:0000256" key="2">
    <source>
        <dbReference type="SAM" id="Phobius"/>
    </source>
</evidence>
<accession>A0A1H9QVE6</accession>
<sequence length="376" mass="39258">MAVDVNNGTTDGKWAASREQANGDGAGHGPRCGVLRTASVALRGDGRRLFGLAARAAGLAALGGLLVTALGFLVAWPAFTEMRRGAIAARRMEDSYAPSGLLVQDLWLITLAGLPFLVLLLHLGCAAVQTAASRAVADREDGHRPEGARGRAGSPATDVSAHPAGGRERGRFGAVLGSYLLRAAGVWAPLVTGILVSEYFTTTLFREYTALVPKWEYPTRFALLHDGAPLLGLAITLVLRFGWALAPAAAAAEHLGPLRSLRRSWSLVWGGATAWLRTLAAALPLGALTVGAYLLLHAAARPLRPGASALFLAWGTDNTYTAYCVGILAPIAAALLLTGVLTLPPAHVVLAALRDRLARERERRARGAAATGAGRA</sequence>
<name>A0A1H9QVE6_9ACTN</name>
<proteinExistence type="predicted"/>